<dbReference type="PANTHER" id="PTHR11453:SF36">
    <property type="entry name" value="ANION EXCHANGE PROTEIN"/>
    <property type="match status" value="1"/>
</dbReference>
<dbReference type="InterPro" id="IPR013769">
    <property type="entry name" value="Band3_cytoplasmic_dom"/>
</dbReference>
<dbReference type="GO" id="GO:0005452">
    <property type="term" value="F:solute:inorganic anion antiporter activity"/>
    <property type="evidence" value="ECO:0007669"/>
    <property type="project" value="InterPro"/>
</dbReference>
<protein>
    <recommendedName>
        <fullName evidence="1">Band 3 cytoplasmic domain-containing protein</fullName>
    </recommendedName>
</protein>
<sequence length="233" mass="26348">MTDFVCVLEARAIHLDFHKATKRCSLSTSFDGLWTTNCLHAGRKRPTLQLCASQLSYSLDTFKYITMPTISEQRQGKNAYNSTFPRVSDVSSWIKFEEEVEESADRWSKPHVAIQPLMSVFEVRNCLAKAVMLLDLEATSLEQVAERRRTSRNLRCCSKKTSAVSPSKISCLRFGVVEIMQRLHCTPPIGIVESASFFIRITQHVPFLVPRLCREFACTASSFFPSYFASATA</sequence>
<dbReference type="SUPFAM" id="SSF55804">
    <property type="entry name" value="Phoshotransferase/anion transport protein"/>
    <property type="match status" value="1"/>
</dbReference>
<evidence type="ECO:0000259" key="1">
    <source>
        <dbReference type="Pfam" id="PF07565"/>
    </source>
</evidence>
<proteinExistence type="predicted"/>
<organism evidence="2 3">
    <name type="scientific">Mesocestoides corti</name>
    <name type="common">Flatworm</name>
    <dbReference type="NCBI Taxonomy" id="53468"/>
    <lineage>
        <taxon>Eukaryota</taxon>
        <taxon>Metazoa</taxon>
        <taxon>Spiralia</taxon>
        <taxon>Lophotrochozoa</taxon>
        <taxon>Platyhelminthes</taxon>
        <taxon>Cestoda</taxon>
        <taxon>Eucestoda</taxon>
        <taxon>Cyclophyllidea</taxon>
        <taxon>Mesocestoididae</taxon>
        <taxon>Mesocestoides</taxon>
    </lineage>
</organism>
<dbReference type="GO" id="GO:0005886">
    <property type="term" value="C:plasma membrane"/>
    <property type="evidence" value="ECO:0007669"/>
    <property type="project" value="TreeGrafter"/>
</dbReference>
<dbReference type="Gene3D" id="3.40.930.10">
    <property type="entry name" value="Mannitol-specific EII, Chain A"/>
    <property type="match status" value="1"/>
</dbReference>
<dbReference type="PANTHER" id="PTHR11453">
    <property type="entry name" value="ANION EXCHANGE PROTEIN"/>
    <property type="match status" value="1"/>
</dbReference>
<dbReference type="InterPro" id="IPR003020">
    <property type="entry name" value="HCO3_transpt_euk"/>
</dbReference>
<reference evidence="2 3" key="1">
    <citation type="submission" date="2018-10" db="EMBL/GenBank/DDBJ databases">
        <authorList>
            <consortium name="Pathogen Informatics"/>
        </authorList>
    </citation>
    <scope>NUCLEOTIDE SEQUENCE [LARGE SCALE GENOMIC DNA]</scope>
</reference>
<gene>
    <name evidence="2" type="ORF">MCOS_LOCUS4099</name>
</gene>
<keyword evidence="3" id="KW-1185">Reference proteome</keyword>
<dbReference type="AlphaFoldDB" id="A0A0R3UB00"/>
<evidence type="ECO:0000313" key="3">
    <source>
        <dbReference type="Proteomes" id="UP000267029"/>
    </source>
</evidence>
<name>A0A0R3UB00_MESCO</name>
<dbReference type="Proteomes" id="UP000267029">
    <property type="component" value="Unassembled WGS sequence"/>
</dbReference>
<dbReference type="OrthoDB" id="1735926at2759"/>
<dbReference type="GO" id="GO:0008509">
    <property type="term" value="F:monoatomic anion transmembrane transporter activity"/>
    <property type="evidence" value="ECO:0007669"/>
    <property type="project" value="InterPro"/>
</dbReference>
<dbReference type="EMBL" id="UXSR01001272">
    <property type="protein sequence ID" value="VDD78096.1"/>
    <property type="molecule type" value="Genomic_DNA"/>
</dbReference>
<evidence type="ECO:0000313" key="2">
    <source>
        <dbReference type="EMBL" id="VDD78096.1"/>
    </source>
</evidence>
<dbReference type="GO" id="GO:0008510">
    <property type="term" value="F:sodium:bicarbonate symporter activity"/>
    <property type="evidence" value="ECO:0007669"/>
    <property type="project" value="TreeGrafter"/>
</dbReference>
<dbReference type="GO" id="GO:0051453">
    <property type="term" value="P:regulation of intracellular pH"/>
    <property type="evidence" value="ECO:0007669"/>
    <property type="project" value="TreeGrafter"/>
</dbReference>
<accession>A0A0R3UB00</accession>
<dbReference type="STRING" id="53468.A0A0R3UB00"/>
<feature type="domain" description="Band 3 cytoplasmic" evidence="1">
    <location>
        <begin position="89"/>
        <end position="146"/>
    </location>
</feature>
<dbReference type="Pfam" id="PF07565">
    <property type="entry name" value="Band_3_cyto"/>
    <property type="match status" value="1"/>
</dbReference>
<dbReference type="InterPro" id="IPR016152">
    <property type="entry name" value="PTrfase/Anion_transptr"/>
</dbReference>